<sequence length="73" mass="7851">MGMWSLGLGAVGAAIAGIMLANTDYLLNKPAPATLEYLENADLKTIDDDEKIFKARSLWEKSGAVIMAVRRPG</sequence>
<keyword evidence="2" id="KW-1185">Reference proteome</keyword>
<proteinExistence type="predicted"/>
<dbReference type="EMBL" id="SOYY01000008">
    <property type="protein sequence ID" value="KAA0717743.1"/>
    <property type="molecule type" value="Genomic_DNA"/>
</dbReference>
<accession>A0A5A9P778</accession>
<reference evidence="1 2" key="1">
    <citation type="journal article" date="2019" name="Mol. Ecol. Resour.">
        <title>Chromosome-level genome assembly of Triplophysa tibetana, a fish adapted to the harsh high-altitude environment of the Tibetan Plateau.</title>
        <authorList>
            <person name="Yang X."/>
            <person name="Liu H."/>
            <person name="Ma Z."/>
            <person name="Zou Y."/>
            <person name="Zou M."/>
            <person name="Mao Y."/>
            <person name="Li X."/>
            <person name="Wang H."/>
            <person name="Chen T."/>
            <person name="Wang W."/>
            <person name="Yang R."/>
        </authorList>
    </citation>
    <scope>NUCLEOTIDE SEQUENCE [LARGE SCALE GENOMIC DNA]</scope>
    <source>
        <strain evidence="1">TTIB1903HZAU</strain>
        <tissue evidence="1">Muscle</tissue>
    </source>
</reference>
<name>A0A5A9P778_9TELE</name>
<dbReference type="AlphaFoldDB" id="A0A5A9P778"/>
<evidence type="ECO:0000313" key="1">
    <source>
        <dbReference type="EMBL" id="KAA0717743.1"/>
    </source>
</evidence>
<dbReference type="Proteomes" id="UP000324632">
    <property type="component" value="Chromosome 8"/>
</dbReference>
<gene>
    <name evidence="1" type="ORF">E1301_Tti001663</name>
</gene>
<comment type="caution">
    <text evidence="1">The sequence shown here is derived from an EMBL/GenBank/DDBJ whole genome shotgun (WGS) entry which is preliminary data.</text>
</comment>
<protein>
    <submittedName>
        <fullName evidence="1">Redox-regulatory protein FAM213A</fullName>
    </submittedName>
</protein>
<evidence type="ECO:0000313" key="2">
    <source>
        <dbReference type="Proteomes" id="UP000324632"/>
    </source>
</evidence>
<organism evidence="1 2">
    <name type="scientific">Triplophysa tibetana</name>
    <dbReference type="NCBI Taxonomy" id="1572043"/>
    <lineage>
        <taxon>Eukaryota</taxon>
        <taxon>Metazoa</taxon>
        <taxon>Chordata</taxon>
        <taxon>Craniata</taxon>
        <taxon>Vertebrata</taxon>
        <taxon>Euteleostomi</taxon>
        <taxon>Actinopterygii</taxon>
        <taxon>Neopterygii</taxon>
        <taxon>Teleostei</taxon>
        <taxon>Ostariophysi</taxon>
        <taxon>Cypriniformes</taxon>
        <taxon>Nemacheilidae</taxon>
        <taxon>Triplophysa</taxon>
    </lineage>
</organism>